<accession>A0A397J206</accession>
<name>A0A397J206_9GLOM</name>
<keyword evidence="4" id="KW-0067">ATP-binding</keyword>
<protein>
    <recommendedName>
        <fullName evidence="5">Protein kinase domain-containing protein</fullName>
    </recommendedName>
</protein>
<dbReference type="SUPFAM" id="SSF56112">
    <property type="entry name" value="Protein kinase-like (PK-like)"/>
    <property type="match status" value="1"/>
</dbReference>
<evidence type="ECO:0000259" key="5">
    <source>
        <dbReference type="PROSITE" id="PS50011"/>
    </source>
</evidence>
<evidence type="ECO:0000256" key="1">
    <source>
        <dbReference type="ARBA" id="ARBA00022679"/>
    </source>
</evidence>
<dbReference type="Pfam" id="PF07714">
    <property type="entry name" value="PK_Tyr_Ser-Thr"/>
    <property type="match status" value="1"/>
</dbReference>
<keyword evidence="1" id="KW-0808">Transferase</keyword>
<dbReference type="InterPro" id="IPR000719">
    <property type="entry name" value="Prot_kinase_dom"/>
</dbReference>
<dbReference type="InterPro" id="IPR051681">
    <property type="entry name" value="Ser/Thr_Kinases-Pseudokinases"/>
</dbReference>
<dbReference type="EMBL" id="PQFF01000142">
    <property type="protein sequence ID" value="RHZ79123.1"/>
    <property type="molecule type" value="Genomic_DNA"/>
</dbReference>
<sequence>MSFDTMCPECNQINTFIWNKRGLPKHFQNDFDKWTSGKNAIDKLIQGTQINTPFWNTRCIPKHFQNDFNKWTSRNNVIDKFIQVTQLNASNYLEITEWIPYNRFKDIRVIANGGFGTTYVAKWIDGPISGWDAKNQRWLRHSQRRYVALKKFDNNFTNLNEDFLNEMAIHLKTTKSGSLQFYGFTQNPRTLEYIMVLEYVFGGNLRDYLRNHFDDINWEKKLEYLSQLISNFERIHKFDIIHHNFHPGNILSNDFRTSLFLHISDFGLSKIIELNAKTGKRQIFGVLPYIAPEVLNGEEYTKAADVYSFGIVAYEMVTGFAPYHDIPHNIDLAKGICNGLRPKVPFHIPKLITRIIMRCWDARATHRPTFNELSKVFWKYYVDYKINQSKNKNEITIQIENSEKLYKNLKLTNPTPMNYKIHPKAIYTSRLLYYSGLPKPKNDKNFEKELEELTKSASALSIVAYKLSKLHGHGT</sequence>
<keyword evidence="7" id="KW-1185">Reference proteome</keyword>
<gene>
    <name evidence="6" type="ORF">Glove_151g85</name>
</gene>
<dbReference type="PRINTS" id="PR00109">
    <property type="entry name" value="TYRKINASE"/>
</dbReference>
<dbReference type="Proteomes" id="UP000266861">
    <property type="component" value="Unassembled WGS sequence"/>
</dbReference>
<evidence type="ECO:0000256" key="2">
    <source>
        <dbReference type="ARBA" id="ARBA00022741"/>
    </source>
</evidence>
<dbReference type="InterPro" id="IPR011009">
    <property type="entry name" value="Kinase-like_dom_sf"/>
</dbReference>
<dbReference type="PANTHER" id="PTHR44329:SF288">
    <property type="entry name" value="MITOGEN-ACTIVATED PROTEIN KINASE KINASE KINASE 20"/>
    <property type="match status" value="1"/>
</dbReference>
<proteinExistence type="predicted"/>
<dbReference type="Gene3D" id="1.10.510.10">
    <property type="entry name" value="Transferase(Phosphotransferase) domain 1"/>
    <property type="match status" value="1"/>
</dbReference>
<organism evidence="6 7">
    <name type="scientific">Diversispora epigaea</name>
    <dbReference type="NCBI Taxonomy" id="1348612"/>
    <lineage>
        <taxon>Eukaryota</taxon>
        <taxon>Fungi</taxon>
        <taxon>Fungi incertae sedis</taxon>
        <taxon>Mucoromycota</taxon>
        <taxon>Glomeromycotina</taxon>
        <taxon>Glomeromycetes</taxon>
        <taxon>Diversisporales</taxon>
        <taxon>Diversisporaceae</taxon>
        <taxon>Diversispora</taxon>
    </lineage>
</organism>
<dbReference type="STRING" id="1348612.A0A397J206"/>
<dbReference type="PANTHER" id="PTHR44329">
    <property type="entry name" value="SERINE/THREONINE-PROTEIN KINASE TNNI3K-RELATED"/>
    <property type="match status" value="1"/>
</dbReference>
<comment type="caution">
    <text evidence="6">The sequence shown here is derived from an EMBL/GenBank/DDBJ whole genome shotgun (WGS) entry which is preliminary data.</text>
</comment>
<evidence type="ECO:0000313" key="7">
    <source>
        <dbReference type="Proteomes" id="UP000266861"/>
    </source>
</evidence>
<dbReference type="OrthoDB" id="6718656at2759"/>
<feature type="domain" description="Protein kinase" evidence="5">
    <location>
        <begin position="104"/>
        <end position="382"/>
    </location>
</feature>
<dbReference type="AlphaFoldDB" id="A0A397J206"/>
<dbReference type="GO" id="GO:0005524">
    <property type="term" value="F:ATP binding"/>
    <property type="evidence" value="ECO:0007669"/>
    <property type="project" value="UniProtKB-KW"/>
</dbReference>
<reference evidence="6 7" key="1">
    <citation type="submission" date="2018-08" db="EMBL/GenBank/DDBJ databases">
        <title>Genome and evolution of the arbuscular mycorrhizal fungus Diversispora epigaea (formerly Glomus versiforme) and its bacterial endosymbionts.</title>
        <authorList>
            <person name="Sun X."/>
            <person name="Fei Z."/>
            <person name="Harrison M."/>
        </authorList>
    </citation>
    <scope>NUCLEOTIDE SEQUENCE [LARGE SCALE GENOMIC DNA]</scope>
    <source>
        <strain evidence="6 7">IT104</strain>
    </source>
</reference>
<evidence type="ECO:0000313" key="6">
    <source>
        <dbReference type="EMBL" id="RHZ79123.1"/>
    </source>
</evidence>
<evidence type="ECO:0000256" key="3">
    <source>
        <dbReference type="ARBA" id="ARBA00022777"/>
    </source>
</evidence>
<dbReference type="GO" id="GO:0004674">
    <property type="term" value="F:protein serine/threonine kinase activity"/>
    <property type="evidence" value="ECO:0007669"/>
    <property type="project" value="TreeGrafter"/>
</dbReference>
<dbReference type="PROSITE" id="PS50011">
    <property type="entry name" value="PROTEIN_KINASE_DOM"/>
    <property type="match status" value="1"/>
</dbReference>
<dbReference type="InterPro" id="IPR001245">
    <property type="entry name" value="Ser-Thr/Tyr_kinase_cat_dom"/>
</dbReference>
<keyword evidence="2" id="KW-0547">Nucleotide-binding</keyword>
<keyword evidence="3" id="KW-0418">Kinase</keyword>
<evidence type="ECO:0000256" key="4">
    <source>
        <dbReference type="ARBA" id="ARBA00022840"/>
    </source>
</evidence>